<gene>
    <name evidence="1" type="primary">gb22336</name>
    <name evidence="1" type="ORF">PR202_gb22336</name>
</gene>
<evidence type="ECO:0000313" key="1">
    <source>
        <dbReference type="EMBL" id="GJN33714.1"/>
    </source>
</evidence>
<reference evidence="1" key="1">
    <citation type="journal article" date="2018" name="DNA Res.">
        <title>Multiple hybrid de novo genome assembly of finger millet, an orphan allotetraploid crop.</title>
        <authorList>
            <person name="Hatakeyama M."/>
            <person name="Aluri S."/>
            <person name="Balachadran M.T."/>
            <person name="Sivarajan S.R."/>
            <person name="Patrignani A."/>
            <person name="Gruter S."/>
            <person name="Poveda L."/>
            <person name="Shimizu-Inatsugi R."/>
            <person name="Baeten J."/>
            <person name="Francoijs K.J."/>
            <person name="Nataraja K.N."/>
            <person name="Reddy Y.A.N."/>
            <person name="Phadnis S."/>
            <person name="Ravikumar R.L."/>
            <person name="Schlapbach R."/>
            <person name="Sreeman S.M."/>
            <person name="Shimizu K.K."/>
        </authorList>
    </citation>
    <scope>NUCLEOTIDE SEQUENCE</scope>
</reference>
<dbReference type="InterPro" id="IPR011990">
    <property type="entry name" value="TPR-like_helical_dom_sf"/>
</dbReference>
<name>A0AAV5FDD5_ELECO</name>
<keyword evidence="2" id="KW-1185">Reference proteome</keyword>
<reference evidence="1" key="2">
    <citation type="submission" date="2021-12" db="EMBL/GenBank/DDBJ databases">
        <title>Resequencing data analysis of finger millet.</title>
        <authorList>
            <person name="Hatakeyama M."/>
            <person name="Aluri S."/>
            <person name="Balachadran M.T."/>
            <person name="Sivarajan S.R."/>
            <person name="Poveda L."/>
            <person name="Shimizu-Inatsugi R."/>
            <person name="Schlapbach R."/>
            <person name="Sreeman S.M."/>
            <person name="Shimizu K.K."/>
        </authorList>
    </citation>
    <scope>NUCLEOTIDE SEQUENCE</scope>
</reference>
<organism evidence="1 2">
    <name type="scientific">Eleusine coracana subsp. coracana</name>
    <dbReference type="NCBI Taxonomy" id="191504"/>
    <lineage>
        <taxon>Eukaryota</taxon>
        <taxon>Viridiplantae</taxon>
        <taxon>Streptophyta</taxon>
        <taxon>Embryophyta</taxon>
        <taxon>Tracheophyta</taxon>
        <taxon>Spermatophyta</taxon>
        <taxon>Magnoliopsida</taxon>
        <taxon>Liliopsida</taxon>
        <taxon>Poales</taxon>
        <taxon>Poaceae</taxon>
        <taxon>PACMAD clade</taxon>
        <taxon>Chloridoideae</taxon>
        <taxon>Cynodonteae</taxon>
        <taxon>Eleusininae</taxon>
        <taxon>Eleusine</taxon>
    </lineage>
</organism>
<sequence>MRRRKKRGDYEETLTSEVVAAGVASSSDGVRTAPAAGGHWEEAISYLLLRTPVCRCRCREAGVLRNLLAASPPPPATSVASPSNSKQSDAYRNHSRASFAYFDLCCGPSLRACLEEIAGAVDCHPGRLAAAILSLTVEASIAFDAEDTNESCSPVHHLLGGFQIPSRAGECGKRISLCGGLNLFKCVMMIADYGNVTWRTGLAGSMQSDVVNALRRGDRQQASLILSNLKHSNQALTKKDFSYILEYCSNTPDPLFAMETLELMEAKGIGMSKNIYVSVIQALSRGGYRKEVQFPGDVNQCKCNTELNDVECCLEKMESHLLGKSEVTYSELLKIMEPFAISSLILQMRKLGLQPSKYTYDGLVKTLPDISNVTFWIKAILPL</sequence>
<dbReference type="Proteomes" id="UP001054889">
    <property type="component" value="Unassembled WGS sequence"/>
</dbReference>
<protein>
    <submittedName>
        <fullName evidence="1">Uncharacterized protein</fullName>
    </submittedName>
</protein>
<evidence type="ECO:0000313" key="2">
    <source>
        <dbReference type="Proteomes" id="UP001054889"/>
    </source>
</evidence>
<dbReference type="EMBL" id="BQKI01000085">
    <property type="protein sequence ID" value="GJN33714.1"/>
    <property type="molecule type" value="Genomic_DNA"/>
</dbReference>
<dbReference type="AlphaFoldDB" id="A0AAV5FDD5"/>
<dbReference type="PANTHER" id="PTHR47859">
    <property type="entry name" value="PENTATRICOPEPTIDE REPEAT-CONTAINING PROTEIN"/>
    <property type="match status" value="1"/>
</dbReference>
<dbReference type="PANTHER" id="PTHR47859:SF1">
    <property type="entry name" value="PENTATRICOPEPTIDE REPEAT-CONTAINING PROTEIN"/>
    <property type="match status" value="1"/>
</dbReference>
<accession>A0AAV5FDD5</accession>
<dbReference type="Gene3D" id="1.25.40.10">
    <property type="entry name" value="Tetratricopeptide repeat domain"/>
    <property type="match status" value="1"/>
</dbReference>
<proteinExistence type="predicted"/>
<comment type="caution">
    <text evidence="1">The sequence shown here is derived from an EMBL/GenBank/DDBJ whole genome shotgun (WGS) entry which is preliminary data.</text>
</comment>